<name>A0A939PM92_9ACTN</name>
<dbReference type="GO" id="GO:0051287">
    <property type="term" value="F:NAD binding"/>
    <property type="evidence" value="ECO:0007669"/>
    <property type="project" value="InterPro"/>
</dbReference>
<dbReference type="InterPro" id="IPR029154">
    <property type="entry name" value="HIBADH-like_NADP-bd"/>
</dbReference>
<dbReference type="InterPro" id="IPR008927">
    <property type="entry name" value="6-PGluconate_DH-like_C_sf"/>
</dbReference>
<keyword evidence="3" id="KW-0520">NAD</keyword>
<accession>A0A939PM92</accession>
<feature type="domain" description="6-phosphogluconate dehydrogenase NADP-binding" evidence="5">
    <location>
        <begin position="3"/>
        <end position="151"/>
    </location>
</feature>
<sequence>MKTGFIGLGQMGAPMAGHLTDLIVYDTSAEALEPFKGKAAGSVAEVAREADVVSVMVRDDDQVNAVGAEILASARPGTVLAIHSTIRARTAEDLATRAKPYGIEVVDAPVSGGFMGASAGRLAVMVGGTDEAFARCEESFGAWADLILHMGPVGAGTRTKLARNLLHFVAFTAAAEAQRLAEASGVSLRKLGRVVRHSDAITGGPGSIMIRSTTAPLAEDDALYGILRHAQALGEKDLSLALELADELGVDAPLARMALERFGAGLGFPEEK</sequence>
<organism evidence="7 8">
    <name type="scientific">Actinomadura barringtoniae</name>
    <dbReference type="NCBI Taxonomy" id="1427535"/>
    <lineage>
        <taxon>Bacteria</taxon>
        <taxon>Bacillati</taxon>
        <taxon>Actinomycetota</taxon>
        <taxon>Actinomycetes</taxon>
        <taxon>Streptosporangiales</taxon>
        <taxon>Thermomonosporaceae</taxon>
        <taxon>Actinomadura</taxon>
    </lineage>
</organism>
<dbReference type="Proteomes" id="UP000669179">
    <property type="component" value="Unassembled WGS sequence"/>
</dbReference>
<proteinExistence type="inferred from homology"/>
<dbReference type="InterPro" id="IPR002204">
    <property type="entry name" value="3-OH-isobutyrate_DH-rel_CS"/>
</dbReference>
<dbReference type="EMBL" id="JAGEOJ010000030">
    <property type="protein sequence ID" value="MBO2454952.1"/>
    <property type="molecule type" value="Genomic_DNA"/>
</dbReference>
<dbReference type="InterPro" id="IPR013328">
    <property type="entry name" value="6PGD_dom2"/>
</dbReference>
<evidence type="ECO:0000313" key="8">
    <source>
        <dbReference type="Proteomes" id="UP000669179"/>
    </source>
</evidence>
<gene>
    <name evidence="7" type="ORF">J4573_48250</name>
</gene>
<dbReference type="Pfam" id="PF03446">
    <property type="entry name" value="NAD_binding_2"/>
    <property type="match status" value="1"/>
</dbReference>
<dbReference type="PROSITE" id="PS00895">
    <property type="entry name" value="3_HYDROXYISOBUT_DH"/>
    <property type="match status" value="1"/>
</dbReference>
<comment type="caution">
    <text evidence="7">The sequence shown here is derived from an EMBL/GenBank/DDBJ whole genome shotgun (WGS) entry which is preliminary data.</text>
</comment>
<evidence type="ECO:0000256" key="2">
    <source>
        <dbReference type="ARBA" id="ARBA00023002"/>
    </source>
</evidence>
<dbReference type="GO" id="GO:0016491">
    <property type="term" value="F:oxidoreductase activity"/>
    <property type="evidence" value="ECO:0007669"/>
    <property type="project" value="UniProtKB-KW"/>
</dbReference>
<dbReference type="InterPro" id="IPR015815">
    <property type="entry name" value="HIBADH-related"/>
</dbReference>
<dbReference type="GO" id="GO:0050661">
    <property type="term" value="F:NADP binding"/>
    <property type="evidence" value="ECO:0007669"/>
    <property type="project" value="InterPro"/>
</dbReference>
<dbReference type="SUPFAM" id="SSF51735">
    <property type="entry name" value="NAD(P)-binding Rossmann-fold domains"/>
    <property type="match status" value="1"/>
</dbReference>
<dbReference type="SUPFAM" id="SSF48179">
    <property type="entry name" value="6-phosphogluconate dehydrogenase C-terminal domain-like"/>
    <property type="match status" value="1"/>
</dbReference>
<feature type="active site" evidence="4">
    <location>
        <position position="160"/>
    </location>
</feature>
<reference evidence="7" key="1">
    <citation type="submission" date="2021-03" db="EMBL/GenBank/DDBJ databases">
        <authorList>
            <person name="Kanchanasin P."/>
            <person name="Saeng-In P."/>
            <person name="Phongsopitanun W."/>
            <person name="Yuki M."/>
            <person name="Kudo T."/>
            <person name="Ohkuma M."/>
            <person name="Tanasupawat S."/>
        </authorList>
    </citation>
    <scope>NUCLEOTIDE SEQUENCE</scope>
    <source>
        <strain evidence="7">GKU 128</strain>
    </source>
</reference>
<dbReference type="Pfam" id="PF14833">
    <property type="entry name" value="NAD_binding_11"/>
    <property type="match status" value="1"/>
</dbReference>
<evidence type="ECO:0000313" key="7">
    <source>
        <dbReference type="EMBL" id="MBO2454952.1"/>
    </source>
</evidence>
<dbReference type="InterPro" id="IPR036291">
    <property type="entry name" value="NAD(P)-bd_dom_sf"/>
</dbReference>
<keyword evidence="8" id="KW-1185">Reference proteome</keyword>
<dbReference type="Gene3D" id="3.40.50.720">
    <property type="entry name" value="NAD(P)-binding Rossmann-like Domain"/>
    <property type="match status" value="1"/>
</dbReference>
<feature type="domain" description="3-hydroxyisobutyrate dehydrogenase-like NAD-binding" evidence="6">
    <location>
        <begin position="154"/>
        <end position="262"/>
    </location>
</feature>
<dbReference type="InterPro" id="IPR006115">
    <property type="entry name" value="6PGDH_NADP-bd"/>
</dbReference>
<dbReference type="PANTHER" id="PTHR43060:SF15">
    <property type="entry name" value="3-HYDROXYISOBUTYRATE DEHYDROGENASE-LIKE 1, MITOCHONDRIAL-RELATED"/>
    <property type="match status" value="1"/>
</dbReference>
<evidence type="ECO:0000256" key="3">
    <source>
        <dbReference type="ARBA" id="ARBA00023027"/>
    </source>
</evidence>
<comment type="similarity">
    <text evidence="1">Belongs to the HIBADH-related family.</text>
</comment>
<evidence type="ECO:0000259" key="5">
    <source>
        <dbReference type="Pfam" id="PF03446"/>
    </source>
</evidence>
<evidence type="ECO:0000256" key="4">
    <source>
        <dbReference type="PIRSR" id="PIRSR000103-1"/>
    </source>
</evidence>
<dbReference type="Gene3D" id="1.10.1040.10">
    <property type="entry name" value="N-(1-d-carboxylethyl)-l-norvaline Dehydrogenase, domain 2"/>
    <property type="match status" value="1"/>
</dbReference>
<evidence type="ECO:0000256" key="1">
    <source>
        <dbReference type="ARBA" id="ARBA00009080"/>
    </source>
</evidence>
<dbReference type="GO" id="GO:0016054">
    <property type="term" value="P:organic acid catabolic process"/>
    <property type="evidence" value="ECO:0007669"/>
    <property type="project" value="UniProtKB-ARBA"/>
</dbReference>
<evidence type="ECO:0000259" key="6">
    <source>
        <dbReference type="Pfam" id="PF14833"/>
    </source>
</evidence>
<dbReference type="PANTHER" id="PTHR43060">
    <property type="entry name" value="3-HYDROXYISOBUTYRATE DEHYDROGENASE-LIKE 1, MITOCHONDRIAL-RELATED"/>
    <property type="match status" value="1"/>
</dbReference>
<dbReference type="AlphaFoldDB" id="A0A939PM92"/>
<protein>
    <submittedName>
        <fullName evidence="7">NAD(P)-dependent oxidoreductase</fullName>
    </submittedName>
</protein>
<keyword evidence="2" id="KW-0560">Oxidoreductase</keyword>
<dbReference type="PIRSF" id="PIRSF000103">
    <property type="entry name" value="HIBADH"/>
    <property type="match status" value="1"/>
</dbReference>